<dbReference type="WBParaSite" id="MhA1_Contig1253.frz3.gene4">
    <property type="protein sequence ID" value="MhA1_Contig1253.frz3.gene4"/>
    <property type="gene ID" value="MhA1_Contig1253.frz3.gene4"/>
</dbReference>
<dbReference type="Proteomes" id="UP000095281">
    <property type="component" value="Unplaced"/>
</dbReference>
<proteinExistence type="predicted"/>
<name>A0A1I8B255_MELHA</name>
<evidence type="ECO:0000256" key="1">
    <source>
        <dbReference type="SAM" id="MobiDB-lite"/>
    </source>
</evidence>
<accession>A0A1I8B255</accession>
<feature type="region of interest" description="Disordered" evidence="1">
    <location>
        <begin position="85"/>
        <end position="140"/>
    </location>
</feature>
<keyword evidence="2" id="KW-1185">Reference proteome</keyword>
<evidence type="ECO:0000313" key="3">
    <source>
        <dbReference type="WBParaSite" id="MhA1_Contig1253.frz3.gene4"/>
    </source>
</evidence>
<protein>
    <submittedName>
        <fullName evidence="3">Uncharacterized protein</fullName>
    </submittedName>
</protein>
<reference evidence="3" key="1">
    <citation type="submission" date="2016-11" db="UniProtKB">
        <authorList>
            <consortium name="WormBaseParasite"/>
        </authorList>
    </citation>
    <scope>IDENTIFICATION</scope>
</reference>
<sequence>MSMTTDDIKEIKSNLSKMLHNQNIMIAHLLCLSKQAQSPSSSSSPGNTIVTTQGLAKFAPAFQHYIACMSKFMFRGDYDSLQKQLQSNQKATKPSTSTTLTTLTPVPIKRKAELPLEEIGNTGGLKHRRGRPRKPEDGGN</sequence>
<dbReference type="AlphaFoldDB" id="A0A1I8B255"/>
<organism evidence="2 3">
    <name type="scientific">Meloidogyne hapla</name>
    <name type="common">Root-knot nematode worm</name>
    <dbReference type="NCBI Taxonomy" id="6305"/>
    <lineage>
        <taxon>Eukaryota</taxon>
        <taxon>Metazoa</taxon>
        <taxon>Ecdysozoa</taxon>
        <taxon>Nematoda</taxon>
        <taxon>Chromadorea</taxon>
        <taxon>Rhabditida</taxon>
        <taxon>Tylenchina</taxon>
        <taxon>Tylenchomorpha</taxon>
        <taxon>Tylenchoidea</taxon>
        <taxon>Meloidogynidae</taxon>
        <taxon>Meloidogyninae</taxon>
        <taxon>Meloidogyne</taxon>
    </lineage>
</organism>
<evidence type="ECO:0000313" key="2">
    <source>
        <dbReference type="Proteomes" id="UP000095281"/>
    </source>
</evidence>
<feature type="compositionally biased region" description="Low complexity" evidence="1">
    <location>
        <begin position="94"/>
        <end position="105"/>
    </location>
</feature>